<sequence>MTQISFRLDDELLSELDAEADDRDVPRSKHMRDTLESRERRRELENEVERLREELTAVRDQAADVEELTKQVEELERENERLQRERRQLLEQREEHTELVRYAEQQRSVVERREERRDAPVWRRAKWWVLGRSNDETAAAE</sequence>
<dbReference type="GO" id="GO:0006355">
    <property type="term" value="P:regulation of DNA-templated transcription"/>
    <property type="evidence" value="ECO:0007669"/>
    <property type="project" value="InterPro"/>
</dbReference>
<evidence type="ECO:0000313" key="4">
    <source>
        <dbReference type="Proteomes" id="UP000011625"/>
    </source>
</evidence>
<dbReference type="AlphaFoldDB" id="M0NF10"/>
<evidence type="ECO:0000259" key="2">
    <source>
        <dbReference type="Pfam" id="PF01402"/>
    </source>
</evidence>
<dbReference type="PATRIC" id="fig|1227456.3.peg.219"/>
<dbReference type="EMBL" id="AOME01000010">
    <property type="protein sequence ID" value="EMA55684.1"/>
    <property type="molecule type" value="Genomic_DNA"/>
</dbReference>
<dbReference type="RefSeq" id="WP_005038888.1">
    <property type="nucleotide sequence ID" value="NZ_AOME01000010.1"/>
</dbReference>
<accession>M0NF10</accession>
<comment type="caution">
    <text evidence="3">The sequence shown here is derived from an EMBL/GenBank/DDBJ whole genome shotgun (WGS) entry which is preliminary data.</text>
</comment>
<keyword evidence="4" id="KW-1185">Reference proteome</keyword>
<dbReference type="InterPro" id="IPR002145">
    <property type="entry name" value="CopG"/>
</dbReference>
<reference evidence="3 4" key="1">
    <citation type="journal article" date="2014" name="PLoS Genet.">
        <title>Phylogenetically driven sequencing of extremely halophilic archaea reveals strategies for static and dynamic osmo-response.</title>
        <authorList>
            <person name="Becker E.A."/>
            <person name="Seitzer P.M."/>
            <person name="Tritt A."/>
            <person name="Larsen D."/>
            <person name="Krusor M."/>
            <person name="Yao A.I."/>
            <person name="Wu D."/>
            <person name="Madern D."/>
            <person name="Eisen J.A."/>
            <person name="Darling A.E."/>
            <person name="Facciotti M.T."/>
        </authorList>
    </citation>
    <scope>NUCLEOTIDE SEQUENCE [LARGE SCALE GENOMIC DNA]</scope>
    <source>
        <strain evidence="3 4">DSM 8989</strain>
    </source>
</reference>
<evidence type="ECO:0000313" key="3">
    <source>
        <dbReference type="EMBL" id="EMA55684.1"/>
    </source>
</evidence>
<proteinExistence type="predicted"/>
<feature type="compositionally biased region" description="Basic and acidic residues" evidence="1">
    <location>
        <begin position="23"/>
        <end position="44"/>
    </location>
</feature>
<evidence type="ECO:0000256" key="1">
    <source>
        <dbReference type="SAM" id="MobiDB-lite"/>
    </source>
</evidence>
<dbReference type="Proteomes" id="UP000011625">
    <property type="component" value="Unassembled WGS sequence"/>
</dbReference>
<organism evidence="3 4">
    <name type="scientific">Halococcus salifodinae DSM 8989</name>
    <dbReference type="NCBI Taxonomy" id="1227456"/>
    <lineage>
        <taxon>Archaea</taxon>
        <taxon>Methanobacteriati</taxon>
        <taxon>Methanobacteriota</taxon>
        <taxon>Stenosarchaea group</taxon>
        <taxon>Halobacteria</taxon>
        <taxon>Halobacteriales</taxon>
        <taxon>Halococcaceae</taxon>
        <taxon>Halococcus</taxon>
    </lineage>
</organism>
<gene>
    <name evidence="3" type="ORF">C450_01042</name>
</gene>
<protein>
    <recommendedName>
        <fullName evidence="2">Ribbon-helix-helix protein CopG domain-containing protein</fullName>
    </recommendedName>
</protein>
<feature type="region of interest" description="Disordered" evidence="1">
    <location>
        <begin position="17"/>
        <end position="44"/>
    </location>
</feature>
<dbReference type="Pfam" id="PF01402">
    <property type="entry name" value="RHH_1"/>
    <property type="match status" value="1"/>
</dbReference>
<feature type="domain" description="Ribbon-helix-helix protein CopG" evidence="2">
    <location>
        <begin position="3"/>
        <end position="39"/>
    </location>
</feature>
<name>M0NF10_9EURY</name>